<evidence type="ECO:0000313" key="4">
    <source>
        <dbReference type="Proteomes" id="UP000271098"/>
    </source>
</evidence>
<proteinExistence type="predicted"/>
<reference evidence="5" key="1">
    <citation type="submission" date="2016-06" db="UniProtKB">
        <authorList>
            <consortium name="WormBaseParasite"/>
        </authorList>
    </citation>
    <scope>IDENTIFICATION</scope>
</reference>
<evidence type="ECO:0000313" key="5">
    <source>
        <dbReference type="WBParaSite" id="GPUH_0001732201-mRNA-1"/>
    </source>
</evidence>
<evidence type="ECO:0000313" key="3">
    <source>
        <dbReference type="EMBL" id="VDN29540.1"/>
    </source>
</evidence>
<feature type="region of interest" description="Disordered" evidence="2">
    <location>
        <begin position="153"/>
        <end position="172"/>
    </location>
</feature>
<gene>
    <name evidence="3" type="ORF">GPUH_LOCUS17298</name>
</gene>
<sequence>MRDFGALCYFQKKEHLSLPTRPTLTLNGPKDAEREKATLRQQLERYELEENEKWNKEEEHRRRERLYQEQLRKKEKTLHQVGISASCGRHFSSITGGEKGHYPSCLHLFYSFFFFDFLERSNGGDQNVREICEQPVLSKKTFKSIENIHALTTRRDGDEDTTSSNSSGEKVQKLEPLTPHRVALVRQKWEARMASQNVSQHYSVFIVLQNYLYQVTCCFPNELAMKQWELMKISSKGF</sequence>
<protein>
    <submittedName>
        <fullName evidence="5">CCDC50_N domain-containing protein</fullName>
    </submittedName>
</protein>
<evidence type="ECO:0000256" key="1">
    <source>
        <dbReference type="SAM" id="Coils"/>
    </source>
</evidence>
<organism evidence="5">
    <name type="scientific">Gongylonema pulchrum</name>
    <dbReference type="NCBI Taxonomy" id="637853"/>
    <lineage>
        <taxon>Eukaryota</taxon>
        <taxon>Metazoa</taxon>
        <taxon>Ecdysozoa</taxon>
        <taxon>Nematoda</taxon>
        <taxon>Chromadorea</taxon>
        <taxon>Rhabditida</taxon>
        <taxon>Spirurina</taxon>
        <taxon>Spiruromorpha</taxon>
        <taxon>Spiruroidea</taxon>
        <taxon>Gongylonematidae</taxon>
        <taxon>Gongylonema</taxon>
    </lineage>
</organism>
<keyword evidence="4" id="KW-1185">Reference proteome</keyword>
<dbReference type="EMBL" id="UYRT01084988">
    <property type="protein sequence ID" value="VDN29540.1"/>
    <property type="molecule type" value="Genomic_DNA"/>
</dbReference>
<name>A0A183E8K9_9BILA</name>
<dbReference type="WBParaSite" id="GPUH_0001732201-mRNA-1">
    <property type="protein sequence ID" value="GPUH_0001732201-mRNA-1"/>
    <property type="gene ID" value="GPUH_0001732201"/>
</dbReference>
<reference evidence="3 4" key="2">
    <citation type="submission" date="2018-11" db="EMBL/GenBank/DDBJ databases">
        <authorList>
            <consortium name="Pathogen Informatics"/>
        </authorList>
    </citation>
    <scope>NUCLEOTIDE SEQUENCE [LARGE SCALE GENOMIC DNA]</scope>
</reference>
<keyword evidence="1" id="KW-0175">Coiled coil</keyword>
<dbReference type="AlphaFoldDB" id="A0A183E8K9"/>
<dbReference type="Proteomes" id="UP000271098">
    <property type="component" value="Unassembled WGS sequence"/>
</dbReference>
<evidence type="ECO:0000256" key="2">
    <source>
        <dbReference type="SAM" id="MobiDB-lite"/>
    </source>
</evidence>
<accession>A0A183E8K9</accession>
<feature type="coiled-coil region" evidence="1">
    <location>
        <begin position="29"/>
        <end position="59"/>
    </location>
</feature>